<evidence type="ECO:0000313" key="2">
    <source>
        <dbReference type="Proteomes" id="UP000005239"/>
    </source>
</evidence>
<evidence type="ECO:0000313" key="1">
    <source>
        <dbReference type="EnsemblMetazoa" id="PPA37998.1"/>
    </source>
</evidence>
<protein>
    <submittedName>
        <fullName evidence="1">Uncharacterized protein</fullName>
    </submittedName>
</protein>
<accession>A0A8R1Z0I4</accession>
<accession>A0A2A6CII9</accession>
<name>A0A2A6CII9_PRIPA</name>
<dbReference type="Proteomes" id="UP000005239">
    <property type="component" value="Unassembled WGS sequence"/>
</dbReference>
<keyword evidence="2" id="KW-1185">Reference proteome</keyword>
<reference evidence="1" key="2">
    <citation type="submission" date="2022-06" db="UniProtKB">
        <authorList>
            <consortium name="EnsemblMetazoa"/>
        </authorList>
    </citation>
    <scope>IDENTIFICATION</scope>
    <source>
        <strain evidence="1">PS312</strain>
    </source>
</reference>
<dbReference type="AlphaFoldDB" id="A0A2A6CII9"/>
<reference evidence="2" key="1">
    <citation type="journal article" date="2008" name="Nat. Genet.">
        <title>The Pristionchus pacificus genome provides a unique perspective on nematode lifestyle and parasitism.</title>
        <authorList>
            <person name="Dieterich C."/>
            <person name="Clifton S.W."/>
            <person name="Schuster L.N."/>
            <person name="Chinwalla A."/>
            <person name="Delehaunty K."/>
            <person name="Dinkelacker I."/>
            <person name="Fulton L."/>
            <person name="Fulton R."/>
            <person name="Godfrey J."/>
            <person name="Minx P."/>
            <person name="Mitreva M."/>
            <person name="Roeseler W."/>
            <person name="Tian H."/>
            <person name="Witte H."/>
            <person name="Yang S.P."/>
            <person name="Wilson R.K."/>
            <person name="Sommer R.J."/>
        </authorList>
    </citation>
    <scope>NUCLEOTIDE SEQUENCE [LARGE SCALE GENOMIC DNA]</scope>
    <source>
        <strain evidence="2">PS312</strain>
    </source>
</reference>
<organism evidence="1 2">
    <name type="scientific">Pristionchus pacificus</name>
    <name type="common">Parasitic nematode worm</name>
    <dbReference type="NCBI Taxonomy" id="54126"/>
    <lineage>
        <taxon>Eukaryota</taxon>
        <taxon>Metazoa</taxon>
        <taxon>Ecdysozoa</taxon>
        <taxon>Nematoda</taxon>
        <taxon>Chromadorea</taxon>
        <taxon>Rhabditida</taxon>
        <taxon>Rhabditina</taxon>
        <taxon>Diplogasteromorpha</taxon>
        <taxon>Diplogasteroidea</taxon>
        <taxon>Neodiplogasteridae</taxon>
        <taxon>Pristionchus</taxon>
    </lineage>
</organism>
<gene>
    <name evidence="1" type="primary">WBGene00276367</name>
</gene>
<dbReference type="EnsemblMetazoa" id="PPA37998.1">
    <property type="protein sequence ID" value="PPA37998.1"/>
    <property type="gene ID" value="WBGene00276367"/>
</dbReference>
<proteinExistence type="predicted"/>
<sequence length="130" mass="14269">ITFTNEKGRRSQVLSLSRKVMCTNSQPFRDADAFWEHRNFVPTRANFASAHSSPLAYCNDETGPIECLGDNGYCTLAYNGGKFVPICSCKWGFRDSSIGECRGEYDPYGLELELEAADGFVAAPLPGATL</sequence>